<comment type="caution">
    <text evidence="1">The sequence shown here is derived from an EMBL/GenBank/DDBJ whole genome shotgun (WGS) entry which is preliminary data.</text>
</comment>
<dbReference type="AlphaFoldDB" id="A0A8J6K0A7"/>
<proteinExistence type="predicted"/>
<organism evidence="1 2">
    <name type="scientific">Eleutherodactylus coqui</name>
    <name type="common">Puerto Rican coqui</name>
    <dbReference type="NCBI Taxonomy" id="57060"/>
    <lineage>
        <taxon>Eukaryota</taxon>
        <taxon>Metazoa</taxon>
        <taxon>Chordata</taxon>
        <taxon>Craniata</taxon>
        <taxon>Vertebrata</taxon>
        <taxon>Euteleostomi</taxon>
        <taxon>Amphibia</taxon>
        <taxon>Batrachia</taxon>
        <taxon>Anura</taxon>
        <taxon>Neobatrachia</taxon>
        <taxon>Hyloidea</taxon>
        <taxon>Eleutherodactylidae</taxon>
        <taxon>Eleutherodactylinae</taxon>
        <taxon>Eleutherodactylus</taxon>
        <taxon>Eleutherodactylus</taxon>
    </lineage>
</organism>
<reference evidence="1" key="1">
    <citation type="thesis" date="2020" institute="ProQuest LLC" country="789 East Eisenhower Parkway, Ann Arbor, MI, USA">
        <title>Comparative Genomics and Chromosome Evolution.</title>
        <authorList>
            <person name="Mudd A.B."/>
        </authorList>
    </citation>
    <scope>NUCLEOTIDE SEQUENCE</scope>
    <source>
        <strain evidence="1">HN-11 Male</strain>
        <tissue evidence="1">Kidney and liver</tissue>
    </source>
</reference>
<keyword evidence="2" id="KW-1185">Reference proteome</keyword>
<sequence length="59" mass="6709">MDVPTSPRHTRSTLIHCLPEKCPEGSKTMGVVGYENRRSPKCHPLIETQMNIKQMTSKK</sequence>
<protein>
    <submittedName>
        <fullName evidence="1">Uncharacterized protein</fullName>
    </submittedName>
</protein>
<accession>A0A8J6K0A7</accession>
<gene>
    <name evidence="1" type="ORF">GDO78_004390</name>
</gene>
<name>A0A8J6K0A7_ELECQ</name>
<evidence type="ECO:0000313" key="2">
    <source>
        <dbReference type="Proteomes" id="UP000770717"/>
    </source>
</evidence>
<dbReference type="Proteomes" id="UP000770717">
    <property type="component" value="Unassembled WGS sequence"/>
</dbReference>
<dbReference type="EMBL" id="WNTK01000013">
    <property type="protein sequence ID" value="KAG9474065.1"/>
    <property type="molecule type" value="Genomic_DNA"/>
</dbReference>
<evidence type="ECO:0000313" key="1">
    <source>
        <dbReference type="EMBL" id="KAG9474065.1"/>
    </source>
</evidence>